<dbReference type="OrthoDB" id="5377226at2759"/>
<reference evidence="2 3" key="1">
    <citation type="submission" date="2016-07" db="EMBL/GenBank/DDBJ databases">
        <title>Pervasive Adenine N6-methylation of Active Genes in Fungi.</title>
        <authorList>
            <consortium name="DOE Joint Genome Institute"/>
            <person name="Mondo S.J."/>
            <person name="Dannebaum R.O."/>
            <person name="Kuo R.C."/>
            <person name="Labutti K."/>
            <person name="Haridas S."/>
            <person name="Kuo A."/>
            <person name="Salamov A."/>
            <person name="Ahrendt S.R."/>
            <person name="Lipzen A."/>
            <person name="Sullivan W."/>
            <person name="Andreopoulos W.B."/>
            <person name="Clum A."/>
            <person name="Lindquist E."/>
            <person name="Daum C."/>
            <person name="Ramamoorthy G.K."/>
            <person name="Gryganskyi A."/>
            <person name="Culley D."/>
            <person name="Magnuson J.K."/>
            <person name="James T.Y."/>
            <person name="O'Malley M.A."/>
            <person name="Stajich J.E."/>
            <person name="Spatafora J.W."/>
            <person name="Visel A."/>
            <person name="Grigoriev I.V."/>
        </authorList>
    </citation>
    <scope>NUCLEOTIDE SEQUENCE [LARGE SCALE GENOMIC DNA]</scope>
    <source>
        <strain evidence="2 3">CBS 129021</strain>
    </source>
</reference>
<sequence>MPSVTHSESPTLASGKKRRRDDEGEVQMPFTSASQFNASQNRLALMNNHDRLIFHQAGPSRGTPNSFYNLPRKIIPLSANKRARISDENGHDLDNDVSPHGHPRSSHHHSTLPVSVQVQSHITRPTATRTNSSSLLSACHICHRRPSKKSDLDSFADCEGCGQRTCFVCIRACQGWLPPSYIDRSTHTNMQDTPEDQNRSASFTMHDVDNEEVARQLDQTNAESGGKGAGGWNGNGHRSRICSGCCVEQGSEGDVVCLGCLAVEEGL</sequence>
<feature type="compositionally biased region" description="Polar residues" evidence="1">
    <location>
        <begin position="1"/>
        <end position="12"/>
    </location>
</feature>
<comment type="caution">
    <text evidence="2">The sequence shown here is derived from an EMBL/GenBank/DDBJ whole genome shotgun (WGS) entry which is preliminary data.</text>
</comment>
<dbReference type="InParanoid" id="A0A1Y2E339"/>
<dbReference type="EMBL" id="MCFJ01000005">
    <property type="protein sequence ID" value="ORY65953.1"/>
    <property type="molecule type" value="Genomic_DNA"/>
</dbReference>
<keyword evidence="3" id="KW-1185">Reference proteome</keyword>
<feature type="compositionally biased region" description="Basic residues" evidence="1">
    <location>
        <begin position="101"/>
        <end position="110"/>
    </location>
</feature>
<evidence type="ECO:0000313" key="2">
    <source>
        <dbReference type="EMBL" id="ORY65953.1"/>
    </source>
</evidence>
<feature type="region of interest" description="Disordered" evidence="1">
    <location>
        <begin position="1"/>
        <end position="35"/>
    </location>
</feature>
<evidence type="ECO:0000313" key="3">
    <source>
        <dbReference type="Proteomes" id="UP000193689"/>
    </source>
</evidence>
<evidence type="ECO:0000256" key="1">
    <source>
        <dbReference type="SAM" id="MobiDB-lite"/>
    </source>
</evidence>
<name>A0A1Y2E339_9PEZI</name>
<dbReference type="AlphaFoldDB" id="A0A1Y2E339"/>
<accession>A0A1Y2E339</accession>
<feature type="compositionally biased region" description="Basic and acidic residues" evidence="1">
    <location>
        <begin position="87"/>
        <end position="99"/>
    </location>
</feature>
<feature type="region of interest" description="Disordered" evidence="1">
    <location>
        <begin position="87"/>
        <end position="111"/>
    </location>
</feature>
<gene>
    <name evidence="2" type="ORF">BCR38DRAFT_170077</name>
</gene>
<proteinExistence type="predicted"/>
<protein>
    <submittedName>
        <fullName evidence="2">Uncharacterized protein</fullName>
    </submittedName>
</protein>
<organism evidence="2 3">
    <name type="scientific">Pseudomassariella vexata</name>
    <dbReference type="NCBI Taxonomy" id="1141098"/>
    <lineage>
        <taxon>Eukaryota</taxon>
        <taxon>Fungi</taxon>
        <taxon>Dikarya</taxon>
        <taxon>Ascomycota</taxon>
        <taxon>Pezizomycotina</taxon>
        <taxon>Sordariomycetes</taxon>
        <taxon>Xylariomycetidae</taxon>
        <taxon>Amphisphaeriales</taxon>
        <taxon>Pseudomassariaceae</taxon>
        <taxon>Pseudomassariella</taxon>
    </lineage>
</organism>
<dbReference type="Proteomes" id="UP000193689">
    <property type="component" value="Unassembled WGS sequence"/>
</dbReference>
<dbReference type="RefSeq" id="XP_040716917.1">
    <property type="nucleotide sequence ID" value="XM_040853844.1"/>
</dbReference>
<dbReference type="GeneID" id="63770056"/>